<name>A0A951Q4X4_9NOST</name>
<dbReference type="GO" id="GO:0016747">
    <property type="term" value="F:acyltransferase activity, transferring groups other than amino-acyl groups"/>
    <property type="evidence" value="ECO:0007669"/>
    <property type="project" value="InterPro"/>
</dbReference>
<evidence type="ECO:0000313" key="4">
    <source>
        <dbReference type="EMBL" id="MBW4565387.1"/>
    </source>
</evidence>
<keyword evidence="2 4" id="KW-0012">Acyltransferase</keyword>
<dbReference type="InterPro" id="IPR016181">
    <property type="entry name" value="Acyl_CoA_acyltransferase"/>
</dbReference>
<protein>
    <submittedName>
        <fullName evidence="4">GNAT family N-acetyltransferase</fullName>
        <ecNumber evidence="4">2.3.1.-</ecNumber>
    </submittedName>
</protein>
<evidence type="ECO:0000256" key="1">
    <source>
        <dbReference type="ARBA" id="ARBA00022679"/>
    </source>
</evidence>
<dbReference type="PANTHER" id="PTHR43800">
    <property type="entry name" value="PEPTIDYL-LYSINE N-ACETYLTRANSFERASE YJAB"/>
    <property type="match status" value="1"/>
</dbReference>
<dbReference type="EMBL" id="JAHHHN010000036">
    <property type="protein sequence ID" value="MBW4565387.1"/>
    <property type="molecule type" value="Genomic_DNA"/>
</dbReference>
<dbReference type="SUPFAM" id="SSF55729">
    <property type="entry name" value="Acyl-CoA N-acyltransferases (Nat)"/>
    <property type="match status" value="1"/>
</dbReference>
<accession>A0A951Q4X4</accession>
<feature type="domain" description="N-acetyltransferase" evidence="3">
    <location>
        <begin position="1"/>
        <end position="141"/>
    </location>
</feature>
<dbReference type="EC" id="2.3.1.-" evidence="4"/>
<dbReference type="Pfam" id="PF13508">
    <property type="entry name" value="Acetyltransf_7"/>
    <property type="match status" value="1"/>
</dbReference>
<proteinExistence type="predicted"/>
<sequence>MIRAYQDTDLDDVVNVWYEASKIAHSFISEATLTSQKEVVVNTYIPMAEMWVAEEDGCIVAFIALLDNLVGGLFVSSEKQGKGYGTQLIEYAKSTIKGSLLVEVYKENYKAQQFYKKCGFILAGERLDENTNFILLAMSLNINSNH</sequence>
<dbReference type="CDD" id="cd04301">
    <property type="entry name" value="NAT_SF"/>
    <property type="match status" value="1"/>
</dbReference>
<dbReference type="Gene3D" id="3.40.630.30">
    <property type="match status" value="1"/>
</dbReference>
<keyword evidence="1 4" id="KW-0808">Transferase</keyword>
<organism evidence="4 5">
    <name type="scientific">Mojavia pulchra JT2-VF2</name>
    <dbReference type="NCBI Taxonomy" id="287848"/>
    <lineage>
        <taxon>Bacteria</taxon>
        <taxon>Bacillati</taxon>
        <taxon>Cyanobacteriota</taxon>
        <taxon>Cyanophyceae</taxon>
        <taxon>Nostocales</taxon>
        <taxon>Nostocaceae</taxon>
    </lineage>
</organism>
<dbReference type="AlphaFoldDB" id="A0A951Q4X4"/>
<comment type="caution">
    <text evidence="4">The sequence shown here is derived from an EMBL/GenBank/DDBJ whole genome shotgun (WGS) entry which is preliminary data.</text>
</comment>
<evidence type="ECO:0000259" key="3">
    <source>
        <dbReference type="PROSITE" id="PS51186"/>
    </source>
</evidence>
<gene>
    <name evidence="4" type="ORF">KME32_30750</name>
</gene>
<evidence type="ECO:0000256" key="2">
    <source>
        <dbReference type="ARBA" id="ARBA00023315"/>
    </source>
</evidence>
<dbReference type="PANTHER" id="PTHR43800:SF1">
    <property type="entry name" value="PEPTIDYL-LYSINE N-ACETYLTRANSFERASE YJAB"/>
    <property type="match status" value="1"/>
</dbReference>
<dbReference type="PROSITE" id="PS51186">
    <property type="entry name" value="GNAT"/>
    <property type="match status" value="1"/>
</dbReference>
<dbReference type="Proteomes" id="UP000715781">
    <property type="component" value="Unassembled WGS sequence"/>
</dbReference>
<dbReference type="InterPro" id="IPR000182">
    <property type="entry name" value="GNAT_dom"/>
</dbReference>
<reference evidence="4" key="2">
    <citation type="journal article" date="2022" name="Microbiol. Resour. Announc.">
        <title>Metagenome Sequencing to Explore Phylogenomics of Terrestrial Cyanobacteria.</title>
        <authorList>
            <person name="Ward R.D."/>
            <person name="Stajich J.E."/>
            <person name="Johansen J.R."/>
            <person name="Huntemann M."/>
            <person name="Clum A."/>
            <person name="Foster B."/>
            <person name="Foster B."/>
            <person name="Roux S."/>
            <person name="Palaniappan K."/>
            <person name="Varghese N."/>
            <person name="Mukherjee S."/>
            <person name="Reddy T.B.K."/>
            <person name="Daum C."/>
            <person name="Copeland A."/>
            <person name="Chen I.A."/>
            <person name="Ivanova N.N."/>
            <person name="Kyrpides N.C."/>
            <person name="Shapiro N."/>
            <person name="Eloe-Fadrosh E.A."/>
            <person name="Pietrasiak N."/>
        </authorList>
    </citation>
    <scope>NUCLEOTIDE SEQUENCE</scope>
    <source>
        <strain evidence="4">JT2-VF2</strain>
    </source>
</reference>
<evidence type="ECO:0000313" key="5">
    <source>
        <dbReference type="Proteomes" id="UP000715781"/>
    </source>
</evidence>
<reference evidence="4" key="1">
    <citation type="submission" date="2021-05" db="EMBL/GenBank/DDBJ databases">
        <authorList>
            <person name="Pietrasiak N."/>
            <person name="Ward R."/>
            <person name="Stajich J.E."/>
            <person name="Kurbessoian T."/>
        </authorList>
    </citation>
    <scope>NUCLEOTIDE SEQUENCE</scope>
    <source>
        <strain evidence="4">JT2-VF2</strain>
    </source>
</reference>